<dbReference type="EMBL" id="JXTB01000097">
    <property type="protein sequence ID" value="PON64274.1"/>
    <property type="molecule type" value="Genomic_DNA"/>
</dbReference>
<proteinExistence type="inferred from homology"/>
<dbReference type="PANTHER" id="PTHR34806:SF1">
    <property type="entry name" value="HIGH-AFFINITY NITRATE TRANSPORTER 3.1"/>
    <property type="match status" value="1"/>
</dbReference>
<dbReference type="STRING" id="3476.A0A2P5CTA6"/>
<keyword evidence="1" id="KW-0534">Nitrate assimilation</keyword>
<evidence type="ECO:0000313" key="3">
    <source>
        <dbReference type="Proteomes" id="UP000237105"/>
    </source>
</evidence>
<gene>
    <name evidence="2" type="ORF">PanWU01x14_125880</name>
</gene>
<name>A0A2P5CTA6_PARAD</name>
<feature type="signal peptide" evidence="1">
    <location>
        <begin position="1"/>
        <end position="22"/>
    </location>
</feature>
<sequence>MEFHFIISFLVFCFCLAQTGYGDVLFSSLPRTLVISSSTQQGQVLKAGEDRITVKWGLSESLRASGADEEYKNVKVSLCYAPVSQTDRGWRKTVDNLNKDKTCQFTIANRPYDASQTNQSYDWTIEKDVPSATFFVRAYAYNSTGIEVAFGQTTDARKSSNLFEIQGISGRQGSLEIASICFSAFSVVSLFGFLFLEKRNNTRLSKN</sequence>
<organism evidence="2 3">
    <name type="scientific">Parasponia andersonii</name>
    <name type="common">Sponia andersonii</name>
    <dbReference type="NCBI Taxonomy" id="3476"/>
    <lineage>
        <taxon>Eukaryota</taxon>
        <taxon>Viridiplantae</taxon>
        <taxon>Streptophyta</taxon>
        <taxon>Embryophyta</taxon>
        <taxon>Tracheophyta</taxon>
        <taxon>Spermatophyta</taxon>
        <taxon>Magnoliopsida</taxon>
        <taxon>eudicotyledons</taxon>
        <taxon>Gunneridae</taxon>
        <taxon>Pentapetalae</taxon>
        <taxon>rosids</taxon>
        <taxon>fabids</taxon>
        <taxon>Rosales</taxon>
        <taxon>Cannabaceae</taxon>
        <taxon>Parasponia</taxon>
    </lineage>
</organism>
<dbReference type="GO" id="GO:0042128">
    <property type="term" value="P:nitrate assimilation"/>
    <property type="evidence" value="ECO:0007669"/>
    <property type="project" value="UniProtKB-UniRule"/>
</dbReference>
<dbReference type="PANTHER" id="PTHR34806">
    <property type="entry name" value="HIGH-AFFINITY NITRATE TRANSPORTER 3.2"/>
    <property type="match status" value="1"/>
</dbReference>
<keyword evidence="1" id="KW-0812">Transmembrane</keyword>
<evidence type="ECO:0000313" key="2">
    <source>
        <dbReference type="EMBL" id="PON64274.1"/>
    </source>
</evidence>
<evidence type="ECO:0000256" key="1">
    <source>
        <dbReference type="PIRNR" id="PIRNR012939"/>
    </source>
</evidence>
<dbReference type="Pfam" id="PF16974">
    <property type="entry name" value="NAR2"/>
    <property type="match status" value="1"/>
</dbReference>
<dbReference type="GO" id="GO:0015112">
    <property type="term" value="F:nitrate transmembrane transporter activity"/>
    <property type="evidence" value="ECO:0007669"/>
    <property type="project" value="TreeGrafter"/>
</dbReference>
<comment type="function">
    <text evidence="1">Involved in nitrate transport.</text>
</comment>
<keyword evidence="1" id="KW-0472">Membrane</keyword>
<feature type="chain" id="PRO_5017107529" description="High-affinity nitrate transporter" evidence="1">
    <location>
        <begin position="23"/>
        <end position="207"/>
    </location>
</feature>
<dbReference type="AlphaFoldDB" id="A0A2P5CTA6"/>
<comment type="similarity">
    <text evidence="1">Belongs to the NAR2 family.</text>
</comment>
<keyword evidence="1" id="KW-1133">Transmembrane helix</keyword>
<accession>A0A2P5CTA6</accession>
<keyword evidence="1" id="KW-0732">Signal</keyword>
<dbReference type="OrthoDB" id="2015470at2759"/>
<keyword evidence="1" id="KW-1003">Cell membrane</keyword>
<keyword evidence="3" id="KW-1185">Reference proteome</keyword>
<dbReference type="InterPro" id="IPR016605">
    <property type="entry name" value="Transptr_NO3_Nar2"/>
</dbReference>
<dbReference type="PIRSF" id="PIRSF012939">
    <property type="entry name" value="Transpt_NO3_Nar2"/>
    <property type="match status" value="1"/>
</dbReference>
<feature type="transmembrane region" description="Helical" evidence="1">
    <location>
        <begin position="177"/>
        <end position="196"/>
    </location>
</feature>
<reference evidence="3" key="1">
    <citation type="submission" date="2016-06" db="EMBL/GenBank/DDBJ databases">
        <title>Parallel loss of symbiosis genes in relatives of nitrogen-fixing non-legume Parasponia.</title>
        <authorList>
            <person name="Van Velzen R."/>
            <person name="Holmer R."/>
            <person name="Bu F."/>
            <person name="Rutten L."/>
            <person name="Van Zeijl A."/>
            <person name="Liu W."/>
            <person name="Santuari L."/>
            <person name="Cao Q."/>
            <person name="Sharma T."/>
            <person name="Shen D."/>
            <person name="Roswanjaya Y."/>
            <person name="Wardhani T."/>
            <person name="Kalhor M.S."/>
            <person name="Jansen J."/>
            <person name="Van den Hoogen J."/>
            <person name="Gungor B."/>
            <person name="Hartog M."/>
            <person name="Hontelez J."/>
            <person name="Verver J."/>
            <person name="Yang W.-C."/>
            <person name="Schijlen E."/>
            <person name="Repin R."/>
            <person name="Schilthuizen M."/>
            <person name="Schranz E."/>
            <person name="Heidstra R."/>
            <person name="Miyata K."/>
            <person name="Fedorova E."/>
            <person name="Kohlen W."/>
            <person name="Bisseling T."/>
            <person name="Smit S."/>
            <person name="Geurts R."/>
        </authorList>
    </citation>
    <scope>NUCLEOTIDE SEQUENCE [LARGE SCALE GENOMIC DNA]</scope>
    <source>
        <strain evidence="3">cv. WU1-14</strain>
    </source>
</reference>
<comment type="caution">
    <text evidence="2">The sequence shown here is derived from an EMBL/GenBank/DDBJ whole genome shotgun (WGS) entry which is preliminary data.</text>
</comment>
<dbReference type="Proteomes" id="UP000237105">
    <property type="component" value="Unassembled WGS sequence"/>
</dbReference>
<protein>
    <recommendedName>
        <fullName evidence="1">High-affinity nitrate transporter</fullName>
    </recommendedName>
</protein>
<dbReference type="GO" id="GO:0005886">
    <property type="term" value="C:plasma membrane"/>
    <property type="evidence" value="ECO:0007669"/>
    <property type="project" value="UniProtKB-UniRule"/>
</dbReference>
<dbReference type="GO" id="GO:0010167">
    <property type="term" value="P:response to nitrate"/>
    <property type="evidence" value="ECO:0007669"/>
    <property type="project" value="UniProtKB-UniRule"/>
</dbReference>